<dbReference type="PIR" id="C72280">
    <property type="entry name" value="C72280"/>
</dbReference>
<dbReference type="EMBL" id="AE000512">
    <property type="protein sequence ID" value="AAD36280.1"/>
    <property type="molecule type" value="Genomic_DNA"/>
</dbReference>
<dbReference type="KEGG" id="tmi:THEMA_08305"/>
<accession>G4FEE1</accession>
<evidence type="ECO:0000256" key="3">
    <source>
        <dbReference type="ARBA" id="ARBA00022475"/>
    </source>
</evidence>
<dbReference type="EnsemblBacteria" id="AAD36280">
    <property type="protein sequence ID" value="AAD36280"/>
    <property type="gene ID" value="TM_1205"/>
</dbReference>
<evidence type="ECO:0000256" key="5">
    <source>
        <dbReference type="ARBA" id="ARBA00022989"/>
    </source>
</evidence>
<keyword evidence="4 7" id="KW-0812">Transmembrane</keyword>
<evidence type="ECO:0000256" key="7">
    <source>
        <dbReference type="SAM" id="Phobius"/>
    </source>
</evidence>
<dbReference type="DNASU" id="898279"/>
<evidence type="ECO:0000256" key="4">
    <source>
        <dbReference type="ARBA" id="ARBA00022692"/>
    </source>
</evidence>
<dbReference type="PaxDb" id="243274-THEMA_08305"/>
<evidence type="ECO:0008006" key="10">
    <source>
        <dbReference type="Google" id="ProtNLM"/>
    </source>
</evidence>
<evidence type="ECO:0000313" key="9">
    <source>
        <dbReference type="Proteomes" id="UP000008183"/>
    </source>
</evidence>
<reference evidence="8 9" key="1">
    <citation type="journal article" date="1999" name="Nature">
        <title>Evidence for lateral gene transfer between Archaea and Bacteria from genome sequence of Thermotoga maritima.</title>
        <authorList>
            <person name="Nelson K.E."/>
            <person name="Clayton R.A."/>
            <person name="Gill S.R."/>
            <person name="Gwinn M.L."/>
            <person name="Dodson R.J."/>
            <person name="Haft D.H."/>
            <person name="Hickey E.K."/>
            <person name="Peterson J.D."/>
            <person name="Nelson W.C."/>
            <person name="Ketchum K.A."/>
            <person name="McDonald L."/>
            <person name="Utterback T.R."/>
            <person name="Malek J.A."/>
            <person name="Linher K.D."/>
            <person name="Garrett M.M."/>
            <person name="Stewart A.M."/>
            <person name="Cotton M.D."/>
            <person name="Pratt M.S."/>
            <person name="Phillips C.A."/>
            <person name="Richardson D."/>
            <person name="Heidelberg J."/>
            <person name="Sutton G.G."/>
            <person name="Fleischmann R.D."/>
            <person name="White O."/>
            <person name="Salzberg S.L."/>
            <person name="Smith H.O."/>
            <person name="Venter J.C."/>
            <person name="Fraser C.M."/>
        </authorList>
    </citation>
    <scope>NUCLEOTIDE SEQUENCE [LARGE SCALE GENOMIC DNA]</scope>
    <source>
        <strain evidence="9">ATCC 43589 / DSM 3109 / JCM 10099 / NBRC 100826 / MSB8</strain>
    </source>
</reference>
<dbReference type="OrthoDB" id="9800498at2"/>
<dbReference type="AlphaFoldDB" id="Q9X0T2"/>
<comment type="subcellular location">
    <subcellularLocation>
        <location evidence="1">Cell membrane</location>
        <topology evidence="1">Multi-pass membrane protein</topology>
    </subcellularLocation>
</comment>
<dbReference type="InterPro" id="IPR002758">
    <property type="entry name" value="Cation_antiport_E"/>
</dbReference>
<dbReference type="KEGG" id="tmm:Tmari_1212"/>
<proteinExistence type="inferred from homology"/>
<evidence type="ECO:0000256" key="6">
    <source>
        <dbReference type="ARBA" id="ARBA00023136"/>
    </source>
</evidence>
<keyword evidence="6 7" id="KW-0472">Membrane</keyword>
<dbReference type="PANTHER" id="PTHR34584:SF1">
    <property type="entry name" value="NA(+)_H(+) ANTIPORTER SUBUNIT E1"/>
    <property type="match status" value="1"/>
</dbReference>
<protein>
    <recommendedName>
        <fullName evidence="10">Na(+) H(+) antiporter subunit E</fullName>
    </recommendedName>
</protein>
<dbReference type="GO" id="GO:0035725">
    <property type="term" value="P:sodium ion transmembrane transport"/>
    <property type="evidence" value="ECO:0000318"/>
    <property type="project" value="GO_Central"/>
</dbReference>
<keyword evidence="3" id="KW-1003">Cell membrane</keyword>
<evidence type="ECO:0000313" key="8">
    <source>
        <dbReference type="EMBL" id="AAD36280.1"/>
    </source>
</evidence>
<dbReference type="Proteomes" id="UP000008183">
    <property type="component" value="Chromosome"/>
</dbReference>
<dbReference type="GO" id="GO:0005886">
    <property type="term" value="C:plasma membrane"/>
    <property type="evidence" value="ECO:0007669"/>
    <property type="project" value="UniProtKB-SubCell"/>
</dbReference>
<accession>Q9X0T2</accession>
<dbReference type="FunCoup" id="Q9X0T2">
    <property type="interactions" value="9"/>
</dbReference>
<dbReference type="InParanoid" id="Q9X0T2"/>
<gene>
    <name evidence="8" type="ordered locus">TM_1205</name>
</gene>
<keyword evidence="5 7" id="KW-1133">Transmembrane helix</keyword>
<dbReference type="GO" id="GO:0015385">
    <property type="term" value="F:sodium:proton antiporter activity"/>
    <property type="evidence" value="ECO:0000318"/>
    <property type="project" value="GO_Central"/>
</dbReference>
<evidence type="ECO:0000256" key="2">
    <source>
        <dbReference type="ARBA" id="ARBA00006228"/>
    </source>
</evidence>
<dbReference type="KEGG" id="tmw:THMA_1231"/>
<dbReference type="PATRIC" id="fig|243274.17.peg.1210"/>
<dbReference type="PANTHER" id="PTHR34584">
    <property type="entry name" value="NA(+)/H(+) ANTIPORTER SUBUNIT E1"/>
    <property type="match status" value="1"/>
</dbReference>
<comment type="similarity">
    <text evidence="2">Belongs to the CPA3 antiporters (TC 2.A.63) subunit E family.</text>
</comment>
<evidence type="ECO:0000256" key="1">
    <source>
        <dbReference type="ARBA" id="ARBA00004651"/>
    </source>
</evidence>
<sequence length="155" mass="17827">MSVFLTSLILWLVITRFSYSELLAGIVVSLAVSLIFRKYHGIRFDAKLPLRIVRYAVMFLPIFIIEMVKANIDVALRVLNPRLPLKPGFVELKTNLKKDASRLFLANSITLTPGTLSVDVKDDRIFVHWIEVKSTEEKERYISGKFERLIKGVFE</sequence>
<dbReference type="PIRSF" id="PIRSF019239">
    <property type="entry name" value="MrpE"/>
    <property type="match status" value="1"/>
</dbReference>
<feature type="transmembrane region" description="Helical" evidence="7">
    <location>
        <begin position="55"/>
        <end position="76"/>
    </location>
</feature>
<dbReference type="KEGG" id="tma:TM1205"/>
<name>Q9X0T2_THEMA</name>
<dbReference type="Pfam" id="PF01899">
    <property type="entry name" value="MNHE"/>
    <property type="match status" value="1"/>
</dbReference>
<dbReference type="RefSeq" id="WP_004080108.1">
    <property type="nucleotide sequence ID" value="NC_000853.1"/>
</dbReference>
<organism evidence="8 9">
    <name type="scientific">Thermotoga maritima (strain ATCC 43589 / DSM 3109 / JCM 10099 / NBRC 100826 / MSB8)</name>
    <dbReference type="NCBI Taxonomy" id="243274"/>
    <lineage>
        <taxon>Bacteria</taxon>
        <taxon>Thermotogati</taxon>
        <taxon>Thermotogota</taxon>
        <taxon>Thermotogae</taxon>
        <taxon>Thermotogales</taxon>
        <taxon>Thermotogaceae</taxon>
        <taxon>Thermotoga</taxon>
    </lineage>
</organism>
<keyword evidence="9" id="KW-1185">Reference proteome</keyword>